<dbReference type="EMBL" id="QUAC01000479">
    <property type="protein sequence ID" value="REK84666.1"/>
    <property type="molecule type" value="Genomic_DNA"/>
</dbReference>
<organism evidence="1 2">
    <name type="scientific">Streptomyces inhibens</name>
    <dbReference type="NCBI Taxonomy" id="2293571"/>
    <lineage>
        <taxon>Bacteria</taxon>
        <taxon>Bacillati</taxon>
        <taxon>Actinomycetota</taxon>
        <taxon>Actinomycetes</taxon>
        <taxon>Kitasatosporales</taxon>
        <taxon>Streptomycetaceae</taxon>
        <taxon>Streptomyces</taxon>
    </lineage>
</organism>
<dbReference type="AlphaFoldDB" id="A0A371PQ76"/>
<name>A0A371PQ76_STRIH</name>
<sequence>MPASYALLATQRTGEAIQAWQQDAVERARAAARSMFAGLMPGSTGTNMADEIAEKVPPPGYCRQR</sequence>
<accession>A0A371PQ76</accession>
<comment type="caution">
    <text evidence="1">The sequence shown here is derived from an EMBL/GenBank/DDBJ whole genome shotgun (WGS) entry which is preliminary data.</text>
</comment>
<dbReference type="Proteomes" id="UP000262477">
    <property type="component" value="Unassembled WGS sequence"/>
</dbReference>
<reference evidence="1 2" key="1">
    <citation type="submission" date="2018-08" db="EMBL/GenBank/DDBJ databases">
        <title>Streptomyces NEAU-D10 sp. nov., a novel Actinomycete isolated from soil.</title>
        <authorList>
            <person name="Jin L."/>
        </authorList>
    </citation>
    <scope>NUCLEOTIDE SEQUENCE [LARGE SCALE GENOMIC DNA]</scope>
    <source>
        <strain evidence="1 2">NEAU-D10</strain>
    </source>
</reference>
<gene>
    <name evidence="1" type="ORF">DY245_42175</name>
</gene>
<evidence type="ECO:0000313" key="1">
    <source>
        <dbReference type="EMBL" id="REK84666.1"/>
    </source>
</evidence>
<dbReference type="RefSeq" id="WP_128512387.1">
    <property type="nucleotide sequence ID" value="NZ_QUAC01000479.1"/>
</dbReference>
<evidence type="ECO:0000313" key="2">
    <source>
        <dbReference type="Proteomes" id="UP000262477"/>
    </source>
</evidence>
<protein>
    <submittedName>
        <fullName evidence="1">Uncharacterized protein</fullName>
    </submittedName>
</protein>
<proteinExistence type="predicted"/>
<keyword evidence="2" id="KW-1185">Reference proteome</keyword>